<dbReference type="InterPro" id="IPR029055">
    <property type="entry name" value="Ntn_hydrolases_N"/>
</dbReference>
<protein>
    <submittedName>
        <fullName evidence="1">Uncharacterized protein</fullName>
    </submittedName>
</protein>
<name>A0A1Y5ZGE5_9BACI</name>
<dbReference type="EMBL" id="FWZD01000040">
    <property type="protein sequence ID" value="SMD93379.1"/>
    <property type="molecule type" value="Genomic_DNA"/>
</dbReference>
<sequence>MTALVGYCLKDGAFLVADTQRILKQPGTEEYWACVEVSKIFKLNESMGFASCGTPSDEARLKLQTEVGPNTKKEEVTKLAVQIYSGLLSNIKQIDLNLIIFGHESGSGFIRQLKWDDTLGSFEIKDYSANQIVTDGFEEDRFYQIAKARLKDSISPSNNIELDLWAQFVMRDIVGWTSNYSSDYGVNPVGFPIDLMIFKSNCSPTYQRKYNPAEDLEGRVQSRFASDIYSVQ</sequence>
<dbReference type="SUPFAM" id="SSF56235">
    <property type="entry name" value="N-terminal nucleophile aminohydrolases (Ntn hydrolases)"/>
    <property type="match status" value="1"/>
</dbReference>
<dbReference type="Proteomes" id="UP000194439">
    <property type="component" value="Unassembled WGS sequence"/>
</dbReference>
<accession>A0A1Y5ZGE5</accession>
<dbReference type="RefSeq" id="WP_088028282.1">
    <property type="nucleotide sequence ID" value="NZ_FWZD01000040.1"/>
</dbReference>
<reference evidence="2" key="1">
    <citation type="submission" date="2017-04" db="EMBL/GenBank/DDBJ databases">
        <authorList>
            <person name="Criscuolo A."/>
        </authorList>
    </citation>
    <scope>NUCLEOTIDE SEQUENCE [LARGE SCALE GENOMIC DNA]</scope>
</reference>
<organism evidence="1 2">
    <name type="scientific">Bacillus mobilis</name>
    <dbReference type="NCBI Taxonomy" id="2026190"/>
    <lineage>
        <taxon>Bacteria</taxon>
        <taxon>Bacillati</taxon>
        <taxon>Bacillota</taxon>
        <taxon>Bacilli</taxon>
        <taxon>Bacillales</taxon>
        <taxon>Bacillaceae</taxon>
        <taxon>Bacillus</taxon>
        <taxon>Bacillus cereus group</taxon>
    </lineage>
</organism>
<proteinExistence type="predicted"/>
<evidence type="ECO:0000313" key="1">
    <source>
        <dbReference type="EMBL" id="SMD93379.1"/>
    </source>
</evidence>
<dbReference type="AlphaFoldDB" id="A0A1Y5ZGE5"/>
<gene>
    <name evidence="1" type="ORF">BACERE00185_01816</name>
</gene>
<evidence type="ECO:0000313" key="2">
    <source>
        <dbReference type="Proteomes" id="UP000194439"/>
    </source>
</evidence>